<dbReference type="CDD" id="cd22157">
    <property type="entry name" value="F-box_AtFBW1-like"/>
    <property type="match status" value="1"/>
</dbReference>
<dbReference type="Pfam" id="PF08268">
    <property type="entry name" value="FBA_3"/>
    <property type="match status" value="1"/>
</dbReference>
<dbReference type="InterPro" id="IPR001810">
    <property type="entry name" value="F-box_dom"/>
</dbReference>
<gene>
    <name evidence="2" type="ORF">CIPAW_14G115500</name>
</gene>
<dbReference type="PANTHER" id="PTHR31111:SF136">
    <property type="entry name" value="F-BOX ASSOCIATED DOMAIN-CONTAINING PROTEIN"/>
    <property type="match status" value="1"/>
</dbReference>
<name>A0A8T1NJB2_CARIL</name>
<accession>A0A8T1NJB2</accession>
<proteinExistence type="predicted"/>
<dbReference type="SMART" id="SM00256">
    <property type="entry name" value="FBOX"/>
    <property type="match status" value="1"/>
</dbReference>
<dbReference type="AlphaFoldDB" id="A0A8T1NJB2"/>
<protein>
    <recommendedName>
        <fullName evidence="1">F-box domain-containing protein</fullName>
    </recommendedName>
</protein>
<dbReference type="PANTHER" id="PTHR31111">
    <property type="entry name" value="BNAA05G37150D PROTEIN-RELATED"/>
    <property type="match status" value="1"/>
</dbReference>
<dbReference type="Proteomes" id="UP000811609">
    <property type="component" value="Chromosome 14"/>
</dbReference>
<dbReference type="PROSITE" id="PS50181">
    <property type="entry name" value="FBOX"/>
    <property type="match status" value="1"/>
</dbReference>
<dbReference type="EMBL" id="CM031822">
    <property type="protein sequence ID" value="KAG6629871.1"/>
    <property type="molecule type" value="Genomic_DNA"/>
</dbReference>
<dbReference type="InterPro" id="IPR013187">
    <property type="entry name" value="F-box-assoc_dom_typ3"/>
</dbReference>
<comment type="caution">
    <text evidence="2">The sequence shown here is derived from an EMBL/GenBank/DDBJ whole genome shotgun (WGS) entry which is preliminary data.</text>
</comment>
<reference evidence="2" key="1">
    <citation type="submission" date="2020-12" db="EMBL/GenBank/DDBJ databases">
        <title>WGS assembly of Carya illinoinensis cv. Pawnee.</title>
        <authorList>
            <person name="Platts A."/>
            <person name="Shu S."/>
            <person name="Wright S."/>
            <person name="Barry K."/>
            <person name="Edger P."/>
            <person name="Pires J.C."/>
            <person name="Schmutz J."/>
        </authorList>
    </citation>
    <scope>NUCLEOTIDE SEQUENCE</scope>
    <source>
        <tissue evidence="2">Leaf</tissue>
    </source>
</reference>
<keyword evidence="3" id="KW-1185">Reference proteome</keyword>
<evidence type="ECO:0000313" key="3">
    <source>
        <dbReference type="Proteomes" id="UP000811609"/>
    </source>
</evidence>
<feature type="domain" description="F-box" evidence="1">
    <location>
        <begin position="1"/>
        <end position="47"/>
    </location>
</feature>
<evidence type="ECO:0000259" key="1">
    <source>
        <dbReference type="PROSITE" id="PS50181"/>
    </source>
</evidence>
<organism evidence="2 3">
    <name type="scientific">Carya illinoinensis</name>
    <name type="common">Pecan</name>
    <dbReference type="NCBI Taxonomy" id="32201"/>
    <lineage>
        <taxon>Eukaryota</taxon>
        <taxon>Viridiplantae</taxon>
        <taxon>Streptophyta</taxon>
        <taxon>Embryophyta</taxon>
        <taxon>Tracheophyta</taxon>
        <taxon>Spermatophyta</taxon>
        <taxon>Magnoliopsida</taxon>
        <taxon>eudicotyledons</taxon>
        <taxon>Gunneridae</taxon>
        <taxon>Pentapetalae</taxon>
        <taxon>rosids</taxon>
        <taxon>fabids</taxon>
        <taxon>Fagales</taxon>
        <taxon>Juglandaceae</taxon>
        <taxon>Carya</taxon>
    </lineage>
</organism>
<dbReference type="InterPro" id="IPR017451">
    <property type="entry name" value="F-box-assoc_interact_dom"/>
</dbReference>
<sequence length="313" mass="36120">MASEILPSDLLYEIFSRLPVKSLFRFRCVSSVCRSIIDDPYLAYMHQTRCAEEPNVLVFHHPWEQVLSLPPTPAAFPSQRPSPPLEEGKIKYGLGFDCSKNTYKIVRVFDDESSSTNFYVEVLTLGTSSWKAISKGPPCLLFKSPVFVHGNIHWLSYPEEDAYEGHPGFTKIVSFDVSKEEFGLIYPPKFRECHLLDLKGNLAIVDSSSIYRPHIDIWVLKEYERKDYWVKEYEIDLNPTRRQFMVFNNLLIEVVGLLEFGRVLILRNRGQFISCDPKTGRLRDIYIPRFGCYTDVLSCHKGNLLSISKFEAN</sequence>
<dbReference type="NCBIfam" id="TIGR01640">
    <property type="entry name" value="F_box_assoc_1"/>
    <property type="match status" value="1"/>
</dbReference>
<evidence type="ECO:0000313" key="2">
    <source>
        <dbReference type="EMBL" id="KAG6629871.1"/>
    </source>
</evidence>
<dbReference type="Pfam" id="PF00646">
    <property type="entry name" value="F-box"/>
    <property type="match status" value="1"/>
</dbReference>